<evidence type="ECO:0000313" key="3">
    <source>
        <dbReference type="Proteomes" id="UP001596157"/>
    </source>
</evidence>
<dbReference type="Proteomes" id="UP001596157">
    <property type="component" value="Unassembled WGS sequence"/>
</dbReference>
<proteinExistence type="predicted"/>
<gene>
    <name evidence="2" type="ORF">ACFPM7_24775</name>
</gene>
<feature type="region of interest" description="Disordered" evidence="1">
    <location>
        <begin position="102"/>
        <end position="126"/>
    </location>
</feature>
<evidence type="ECO:0000313" key="2">
    <source>
        <dbReference type="EMBL" id="MFC5290280.1"/>
    </source>
</evidence>
<sequence>MFVVVGLGALFLLVVRAAWFFTIDDALITFRYSANLAAGHGPVWNVGEDPVEGFTNFLWMLWHTPFAALGLSLPTVAKLTALAAGTAILVMLVVTPGSGVDYHPTPRARSEPQSPESSTPSPRPGA</sequence>
<dbReference type="RefSeq" id="WP_378250164.1">
    <property type="nucleotide sequence ID" value="NZ_JBHSKF010000015.1"/>
</dbReference>
<name>A0ABW0EW13_9PSEU</name>
<feature type="compositionally biased region" description="Low complexity" evidence="1">
    <location>
        <begin position="111"/>
        <end position="120"/>
    </location>
</feature>
<comment type="caution">
    <text evidence="2">The sequence shown here is derived from an EMBL/GenBank/DDBJ whole genome shotgun (WGS) entry which is preliminary data.</text>
</comment>
<protein>
    <submittedName>
        <fullName evidence="2">Uncharacterized protein</fullName>
    </submittedName>
</protein>
<evidence type="ECO:0000256" key="1">
    <source>
        <dbReference type="SAM" id="MobiDB-lite"/>
    </source>
</evidence>
<organism evidence="2 3">
    <name type="scientific">Actinokineospora guangxiensis</name>
    <dbReference type="NCBI Taxonomy" id="1490288"/>
    <lineage>
        <taxon>Bacteria</taxon>
        <taxon>Bacillati</taxon>
        <taxon>Actinomycetota</taxon>
        <taxon>Actinomycetes</taxon>
        <taxon>Pseudonocardiales</taxon>
        <taxon>Pseudonocardiaceae</taxon>
        <taxon>Actinokineospora</taxon>
    </lineage>
</organism>
<dbReference type="EMBL" id="JBHSKF010000015">
    <property type="protein sequence ID" value="MFC5290280.1"/>
    <property type="molecule type" value="Genomic_DNA"/>
</dbReference>
<keyword evidence="3" id="KW-1185">Reference proteome</keyword>
<accession>A0ABW0EW13</accession>
<reference evidence="3" key="1">
    <citation type="journal article" date="2019" name="Int. J. Syst. Evol. Microbiol.">
        <title>The Global Catalogue of Microorganisms (GCM) 10K type strain sequencing project: providing services to taxonomists for standard genome sequencing and annotation.</title>
        <authorList>
            <consortium name="The Broad Institute Genomics Platform"/>
            <consortium name="The Broad Institute Genome Sequencing Center for Infectious Disease"/>
            <person name="Wu L."/>
            <person name="Ma J."/>
        </authorList>
    </citation>
    <scope>NUCLEOTIDE SEQUENCE [LARGE SCALE GENOMIC DNA]</scope>
    <source>
        <strain evidence="3">CCUG 59778</strain>
    </source>
</reference>